<keyword evidence="1" id="KW-1133">Transmembrane helix</keyword>
<evidence type="ECO:0000313" key="4">
    <source>
        <dbReference type="Proteomes" id="UP000714275"/>
    </source>
</evidence>
<dbReference type="CDD" id="cd00882">
    <property type="entry name" value="Ras_like_GTPase"/>
    <property type="match status" value="1"/>
</dbReference>
<feature type="transmembrane region" description="Helical" evidence="1">
    <location>
        <begin position="494"/>
        <end position="513"/>
    </location>
</feature>
<sequence>MSGNTPTVVASSVPFHISSIVIRLDGASNKKVDFAELILDSQRQEIHHSSEQDKDLSAKFDPAIAVTTERVSLSVHCQCRTMGVFQRKPIVKFSLDRKDILSNTVDHDGQREYRTTKEKMTVVITISQLQSTSSDILQICPRFRLLVIGKTGVGKSSLIQQAFKINEVHVSEHRRGEADIDKEFIAPENERFVLHDSQGFEAGDSSCFTIAKHFIDRRRKMPKLQDKIHAVWLCLSIPHADGRLLESGVEEFLKLRKEILGNIPIIVVFTKYDVFVDKLELDAMESDEPDEAALEVLKIDTLNKLCIQPLKEVAGSDILHTTVSTNEEYESTVRQLIDLTTTNVEKFVASEAALAMMIAQRVDVGLKVRASIAIGKKRYWRGIGSSMNFIGFTMWDCLSVIHKDIVDVWNFNDPGCHLASDQFKELMLKDLDKADVPHTVEAFQFGLSVVSTITAILTSLAGPFLPIVVPIAAGAVLVKWAYDTYQRTNIVLQRIMTYIVDLTCVMQILFLLAPTGSISRRVIKIAIKAYEEAGKNNVHSAIQSHVSVTRSGGDDALDEIVRLIKVHSIKAEEVQDLRTKIGLPVDLQVDEEW</sequence>
<keyword evidence="4" id="KW-1185">Reference proteome</keyword>
<name>A0A9P7D3L1_9AGAM</name>
<dbReference type="PRINTS" id="PR00449">
    <property type="entry name" value="RASTRNSFRMNG"/>
</dbReference>
<dbReference type="Proteomes" id="UP000714275">
    <property type="component" value="Unassembled WGS sequence"/>
</dbReference>
<comment type="caution">
    <text evidence="3">The sequence shown here is derived from an EMBL/GenBank/DDBJ whole genome shotgun (WGS) entry which is preliminary data.</text>
</comment>
<keyword evidence="1" id="KW-0472">Membrane</keyword>
<dbReference type="EMBL" id="JABBWD010000016">
    <property type="protein sequence ID" value="KAG1778244.1"/>
    <property type="molecule type" value="Genomic_DNA"/>
</dbReference>
<feature type="transmembrane region" description="Helical" evidence="1">
    <location>
        <begin position="460"/>
        <end position="482"/>
    </location>
</feature>
<protein>
    <recommendedName>
        <fullName evidence="2">G domain-containing protein</fullName>
    </recommendedName>
</protein>
<dbReference type="SUPFAM" id="SSF52540">
    <property type="entry name" value="P-loop containing nucleoside triphosphate hydrolases"/>
    <property type="match status" value="1"/>
</dbReference>
<feature type="domain" description="G" evidence="2">
    <location>
        <begin position="145"/>
        <end position="271"/>
    </location>
</feature>
<dbReference type="AlphaFoldDB" id="A0A9P7D3L1"/>
<dbReference type="OrthoDB" id="391988at2759"/>
<dbReference type="GO" id="GO:0005525">
    <property type="term" value="F:GTP binding"/>
    <property type="evidence" value="ECO:0007669"/>
    <property type="project" value="InterPro"/>
</dbReference>
<accession>A0A9P7D3L1</accession>
<organism evidence="3 4">
    <name type="scientific">Suillus placidus</name>
    <dbReference type="NCBI Taxonomy" id="48579"/>
    <lineage>
        <taxon>Eukaryota</taxon>
        <taxon>Fungi</taxon>
        <taxon>Dikarya</taxon>
        <taxon>Basidiomycota</taxon>
        <taxon>Agaricomycotina</taxon>
        <taxon>Agaricomycetes</taxon>
        <taxon>Agaricomycetidae</taxon>
        <taxon>Boletales</taxon>
        <taxon>Suillineae</taxon>
        <taxon>Suillaceae</taxon>
        <taxon>Suillus</taxon>
    </lineage>
</organism>
<evidence type="ECO:0000259" key="2">
    <source>
        <dbReference type="Pfam" id="PF01926"/>
    </source>
</evidence>
<proteinExistence type="predicted"/>
<gene>
    <name evidence="3" type="ORF">EV702DRAFT_1094974</name>
</gene>
<evidence type="ECO:0000313" key="3">
    <source>
        <dbReference type="EMBL" id="KAG1778244.1"/>
    </source>
</evidence>
<evidence type="ECO:0000256" key="1">
    <source>
        <dbReference type="SAM" id="Phobius"/>
    </source>
</evidence>
<dbReference type="Gene3D" id="3.40.50.300">
    <property type="entry name" value="P-loop containing nucleotide triphosphate hydrolases"/>
    <property type="match status" value="1"/>
</dbReference>
<dbReference type="Pfam" id="PF01926">
    <property type="entry name" value="MMR_HSR1"/>
    <property type="match status" value="1"/>
</dbReference>
<reference evidence="3" key="1">
    <citation type="journal article" date="2020" name="New Phytol.">
        <title>Comparative genomics reveals dynamic genome evolution in host specialist ectomycorrhizal fungi.</title>
        <authorList>
            <person name="Lofgren L.A."/>
            <person name="Nguyen N.H."/>
            <person name="Vilgalys R."/>
            <person name="Ruytinx J."/>
            <person name="Liao H.L."/>
            <person name="Branco S."/>
            <person name="Kuo A."/>
            <person name="LaButti K."/>
            <person name="Lipzen A."/>
            <person name="Andreopoulos W."/>
            <person name="Pangilinan J."/>
            <person name="Riley R."/>
            <person name="Hundley H."/>
            <person name="Na H."/>
            <person name="Barry K."/>
            <person name="Grigoriev I.V."/>
            <person name="Stajich J.E."/>
            <person name="Kennedy P.G."/>
        </authorList>
    </citation>
    <scope>NUCLEOTIDE SEQUENCE</scope>
    <source>
        <strain evidence="3">DOB743</strain>
    </source>
</reference>
<keyword evidence="1" id="KW-0812">Transmembrane</keyword>
<dbReference type="InterPro" id="IPR027417">
    <property type="entry name" value="P-loop_NTPase"/>
</dbReference>
<dbReference type="InterPro" id="IPR006073">
    <property type="entry name" value="GTP-bd"/>
</dbReference>